<dbReference type="PRINTS" id="PR00385">
    <property type="entry name" value="P450"/>
</dbReference>
<keyword evidence="9 12" id="KW-0503">Monooxygenase</keyword>
<dbReference type="InterPro" id="IPR017972">
    <property type="entry name" value="Cyt_P450_CS"/>
</dbReference>
<dbReference type="PROSITE" id="PS00086">
    <property type="entry name" value="CYTOCHROME_P450"/>
    <property type="match status" value="1"/>
</dbReference>
<sequence>MFTRDEQTMNHLLLVPLFSCVILLVYLAWRILNSVWLTPKRLEKLLRAQGLRGNSYKFLYGDFKELVSMMEESLSKPISLSDDIAPRVLAFLIKTINKYGKSCFVWLGPVPAVIILDPEHVKQIFHKTALYGKNRFHPLGKYLLQGLVDAEGDKWSKHRKLINPAFHQEKLKQMVPAFHLCASHMLSKWEESISQNDGSCERDVWTDLKVLASDALSRTVFGTSNYEEGRRIFELQTEQTDLVMTAVKSFYFPGSRFLPTKRLRRIREIEREILTIVGGMVDKRVKAMKAGEPTNDDLLNVLLKSNLSEIEIQGDQSFGMSIEEVMQECKLFYFAGHETTSTLLVWTLVLLSKHQDWQSRAREEVLRVFGSNEPNFEGLNHLKILTMILNEVLRLYPPPVSFERKVKKETKLGNVLLPKGVLVLVPVMLLHHDSEIWGDDAKEFNPERFQEGVSSATKGQVSFLPFGWGPRVCIGQNFAMVEAKLVMAMILQRYSFHLSPSYTHAPYTIVTLQPQHGANLILRKIT</sequence>
<dbReference type="FunFam" id="1.10.630.10:FF:000029">
    <property type="entry name" value="Cytochrome P450 734A1"/>
    <property type="match status" value="1"/>
</dbReference>
<evidence type="ECO:0000256" key="4">
    <source>
        <dbReference type="ARBA" id="ARBA00022692"/>
    </source>
</evidence>
<keyword evidence="8 11" id="KW-0408">Iron</keyword>
<dbReference type="SUPFAM" id="SSF48264">
    <property type="entry name" value="Cytochrome P450"/>
    <property type="match status" value="1"/>
</dbReference>
<comment type="cofactor">
    <cofactor evidence="11">
        <name>heme</name>
        <dbReference type="ChEBI" id="CHEBI:30413"/>
    </cofactor>
</comment>
<keyword evidence="7 12" id="KW-0560">Oxidoreductase</keyword>
<evidence type="ECO:0000256" key="3">
    <source>
        <dbReference type="ARBA" id="ARBA00022617"/>
    </source>
</evidence>
<feature type="binding site" description="axial binding residue" evidence="11">
    <location>
        <position position="473"/>
    </location>
    <ligand>
        <name>heme</name>
        <dbReference type="ChEBI" id="CHEBI:30413"/>
    </ligand>
    <ligandPart>
        <name>Fe</name>
        <dbReference type="ChEBI" id="CHEBI:18248"/>
    </ligandPart>
</feature>
<dbReference type="GO" id="GO:0016020">
    <property type="term" value="C:membrane"/>
    <property type="evidence" value="ECO:0007669"/>
    <property type="project" value="UniProtKB-SubCell"/>
</dbReference>
<dbReference type="EMBL" id="OX459118">
    <property type="protein sequence ID" value="CAI9087213.1"/>
    <property type="molecule type" value="Genomic_DNA"/>
</dbReference>
<dbReference type="AlphaFoldDB" id="A0AAV1BWD8"/>
<dbReference type="GO" id="GO:0009753">
    <property type="term" value="P:response to jasmonic acid"/>
    <property type="evidence" value="ECO:0007669"/>
    <property type="project" value="UniProtKB-ARBA"/>
</dbReference>
<evidence type="ECO:0000313" key="15">
    <source>
        <dbReference type="Proteomes" id="UP001161247"/>
    </source>
</evidence>
<evidence type="ECO:0000256" key="2">
    <source>
        <dbReference type="ARBA" id="ARBA00010617"/>
    </source>
</evidence>
<organism evidence="14 15">
    <name type="scientific">Oldenlandia corymbosa var. corymbosa</name>
    <dbReference type="NCBI Taxonomy" id="529605"/>
    <lineage>
        <taxon>Eukaryota</taxon>
        <taxon>Viridiplantae</taxon>
        <taxon>Streptophyta</taxon>
        <taxon>Embryophyta</taxon>
        <taxon>Tracheophyta</taxon>
        <taxon>Spermatophyta</taxon>
        <taxon>Magnoliopsida</taxon>
        <taxon>eudicotyledons</taxon>
        <taxon>Gunneridae</taxon>
        <taxon>Pentapetalae</taxon>
        <taxon>asterids</taxon>
        <taxon>lamiids</taxon>
        <taxon>Gentianales</taxon>
        <taxon>Rubiaceae</taxon>
        <taxon>Rubioideae</taxon>
        <taxon>Spermacoceae</taxon>
        <taxon>Hedyotis-Oldenlandia complex</taxon>
        <taxon>Oldenlandia</taxon>
    </lineage>
</organism>
<keyword evidence="15" id="KW-1185">Reference proteome</keyword>
<dbReference type="InterPro" id="IPR002401">
    <property type="entry name" value="Cyt_P450_E_grp-I"/>
</dbReference>
<keyword evidence="4 13" id="KW-0812">Transmembrane</keyword>
<proteinExistence type="inferred from homology"/>
<dbReference type="GO" id="GO:0016705">
    <property type="term" value="F:oxidoreductase activity, acting on paired donors, with incorporation or reduction of molecular oxygen"/>
    <property type="evidence" value="ECO:0007669"/>
    <property type="project" value="InterPro"/>
</dbReference>
<evidence type="ECO:0000313" key="14">
    <source>
        <dbReference type="EMBL" id="CAI9087213.1"/>
    </source>
</evidence>
<dbReference type="PANTHER" id="PTHR24282:SF255">
    <property type="entry name" value="CYTOCHROME P450 72A11-RELATED"/>
    <property type="match status" value="1"/>
</dbReference>
<dbReference type="InterPro" id="IPR001128">
    <property type="entry name" value="Cyt_P450"/>
</dbReference>
<dbReference type="Gene3D" id="1.10.630.10">
    <property type="entry name" value="Cytochrome P450"/>
    <property type="match status" value="1"/>
</dbReference>
<evidence type="ECO:0000256" key="9">
    <source>
        <dbReference type="ARBA" id="ARBA00023033"/>
    </source>
</evidence>
<evidence type="ECO:0000256" key="8">
    <source>
        <dbReference type="ARBA" id="ARBA00023004"/>
    </source>
</evidence>
<evidence type="ECO:0000256" key="12">
    <source>
        <dbReference type="RuleBase" id="RU000461"/>
    </source>
</evidence>
<dbReference type="Pfam" id="PF00067">
    <property type="entry name" value="p450"/>
    <property type="match status" value="1"/>
</dbReference>
<evidence type="ECO:0000256" key="13">
    <source>
        <dbReference type="SAM" id="Phobius"/>
    </source>
</evidence>
<keyword evidence="6 13" id="KW-1133">Transmembrane helix</keyword>
<evidence type="ECO:0000256" key="10">
    <source>
        <dbReference type="ARBA" id="ARBA00023136"/>
    </source>
</evidence>
<gene>
    <name evidence="14" type="ORF">OLC1_LOCUS92</name>
</gene>
<comment type="similarity">
    <text evidence="2 12">Belongs to the cytochrome P450 family.</text>
</comment>
<keyword evidence="5 11" id="KW-0479">Metal-binding</keyword>
<dbReference type="PRINTS" id="PR00463">
    <property type="entry name" value="EP450I"/>
</dbReference>
<name>A0AAV1BWD8_OLDCO</name>
<evidence type="ECO:0000256" key="1">
    <source>
        <dbReference type="ARBA" id="ARBA00004370"/>
    </source>
</evidence>
<dbReference type="PANTHER" id="PTHR24282">
    <property type="entry name" value="CYTOCHROME P450 FAMILY MEMBER"/>
    <property type="match status" value="1"/>
</dbReference>
<dbReference type="GO" id="GO:0009820">
    <property type="term" value="P:alkaloid metabolic process"/>
    <property type="evidence" value="ECO:0007669"/>
    <property type="project" value="UniProtKB-ARBA"/>
</dbReference>
<dbReference type="Proteomes" id="UP001161247">
    <property type="component" value="Chromosome 1"/>
</dbReference>
<evidence type="ECO:0000256" key="11">
    <source>
        <dbReference type="PIRSR" id="PIRSR602401-1"/>
    </source>
</evidence>
<evidence type="ECO:0000256" key="5">
    <source>
        <dbReference type="ARBA" id="ARBA00022723"/>
    </source>
</evidence>
<feature type="transmembrane region" description="Helical" evidence="13">
    <location>
        <begin position="12"/>
        <end position="32"/>
    </location>
</feature>
<evidence type="ECO:0000256" key="6">
    <source>
        <dbReference type="ARBA" id="ARBA00022989"/>
    </source>
</evidence>
<evidence type="ECO:0000256" key="7">
    <source>
        <dbReference type="ARBA" id="ARBA00023002"/>
    </source>
</evidence>
<dbReference type="GO" id="GO:0004497">
    <property type="term" value="F:monooxygenase activity"/>
    <property type="evidence" value="ECO:0007669"/>
    <property type="project" value="UniProtKB-KW"/>
</dbReference>
<reference evidence="14" key="1">
    <citation type="submission" date="2023-03" db="EMBL/GenBank/DDBJ databases">
        <authorList>
            <person name="Julca I."/>
        </authorList>
    </citation>
    <scope>NUCLEOTIDE SEQUENCE</scope>
</reference>
<keyword evidence="10 13" id="KW-0472">Membrane</keyword>
<dbReference type="GO" id="GO:0020037">
    <property type="term" value="F:heme binding"/>
    <property type="evidence" value="ECO:0007669"/>
    <property type="project" value="InterPro"/>
</dbReference>
<dbReference type="GO" id="GO:0005506">
    <property type="term" value="F:iron ion binding"/>
    <property type="evidence" value="ECO:0007669"/>
    <property type="project" value="InterPro"/>
</dbReference>
<accession>A0AAV1BWD8</accession>
<keyword evidence="3 11" id="KW-0349">Heme</keyword>
<comment type="subcellular location">
    <subcellularLocation>
        <location evidence="1">Membrane</location>
    </subcellularLocation>
</comment>
<dbReference type="InterPro" id="IPR050665">
    <property type="entry name" value="Cytochrome_P450_Monooxygen"/>
</dbReference>
<dbReference type="InterPro" id="IPR036396">
    <property type="entry name" value="Cyt_P450_sf"/>
</dbReference>
<protein>
    <submittedName>
        <fullName evidence="14">OLC1v1021233C1</fullName>
    </submittedName>
</protein>